<comment type="caution">
    <text evidence="2">The sequence shown here is derived from an EMBL/GenBank/DDBJ whole genome shotgun (WGS) entry which is preliminary data.</text>
</comment>
<dbReference type="EMBL" id="JANPWB010000015">
    <property type="protein sequence ID" value="KAJ1087912.1"/>
    <property type="molecule type" value="Genomic_DNA"/>
</dbReference>
<evidence type="ECO:0000313" key="2">
    <source>
        <dbReference type="EMBL" id="KAJ1087912.1"/>
    </source>
</evidence>
<organism evidence="2 3">
    <name type="scientific">Pleurodeles waltl</name>
    <name type="common">Iberian ribbed newt</name>
    <dbReference type="NCBI Taxonomy" id="8319"/>
    <lineage>
        <taxon>Eukaryota</taxon>
        <taxon>Metazoa</taxon>
        <taxon>Chordata</taxon>
        <taxon>Craniata</taxon>
        <taxon>Vertebrata</taxon>
        <taxon>Euteleostomi</taxon>
        <taxon>Amphibia</taxon>
        <taxon>Batrachia</taxon>
        <taxon>Caudata</taxon>
        <taxon>Salamandroidea</taxon>
        <taxon>Salamandridae</taxon>
        <taxon>Pleurodelinae</taxon>
        <taxon>Pleurodeles</taxon>
    </lineage>
</organism>
<dbReference type="Pfam" id="PF00078">
    <property type="entry name" value="RVT_1"/>
    <property type="match status" value="1"/>
</dbReference>
<sequence length="133" mass="15110">MARMRYGMGEEYSDPFQIEKGVRQGCGPAPLLFSLFLDELLDVPAVAGRRVPMLFFSEDAVLMAHTENAAHGLLGCSAQYCEEKSLTINWRKTMDMTFQPSPSLRRKLAINNVPIDAIKRFDYLSVRFFDNLN</sequence>
<reference evidence="2" key="1">
    <citation type="journal article" date="2022" name="bioRxiv">
        <title>Sequencing and chromosome-scale assembly of the giantPleurodeles waltlgenome.</title>
        <authorList>
            <person name="Brown T."/>
            <person name="Elewa A."/>
            <person name="Iarovenko S."/>
            <person name="Subramanian E."/>
            <person name="Araus A.J."/>
            <person name="Petzold A."/>
            <person name="Susuki M."/>
            <person name="Suzuki K.-i.T."/>
            <person name="Hayashi T."/>
            <person name="Toyoda A."/>
            <person name="Oliveira C."/>
            <person name="Osipova E."/>
            <person name="Leigh N.D."/>
            <person name="Simon A."/>
            <person name="Yun M.H."/>
        </authorList>
    </citation>
    <scope>NUCLEOTIDE SEQUENCE</scope>
    <source>
        <strain evidence="2">20211129_DDA</strain>
        <tissue evidence="2">Liver</tissue>
    </source>
</reference>
<accession>A0AAV7L8Q4</accession>
<dbReference type="PANTHER" id="PTHR47027">
    <property type="entry name" value="REVERSE TRANSCRIPTASE DOMAIN-CONTAINING PROTEIN"/>
    <property type="match status" value="1"/>
</dbReference>
<evidence type="ECO:0000313" key="3">
    <source>
        <dbReference type="Proteomes" id="UP001066276"/>
    </source>
</evidence>
<gene>
    <name evidence="2" type="ORF">NDU88_001071</name>
</gene>
<protein>
    <recommendedName>
        <fullName evidence="1">Reverse transcriptase domain-containing protein</fullName>
    </recommendedName>
</protein>
<dbReference type="PANTHER" id="PTHR47027:SF30">
    <property type="entry name" value="THAP-TYPE DOMAIN-CONTAINING PROTEIN"/>
    <property type="match status" value="1"/>
</dbReference>
<dbReference type="AlphaFoldDB" id="A0AAV7L8Q4"/>
<name>A0AAV7L8Q4_PLEWA</name>
<evidence type="ECO:0000259" key="1">
    <source>
        <dbReference type="PROSITE" id="PS50878"/>
    </source>
</evidence>
<proteinExistence type="predicted"/>
<dbReference type="Proteomes" id="UP001066276">
    <property type="component" value="Chromosome 11"/>
</dbReference>
<dbReference type="PROSITE" id="PS50878">
    <property type="entry name" value="RT_POL"/>
    <property type="match status" value="1"/>
</dbReference>
<dbReference type="InterPro" id="IPR000477">
    <property type="entry name" value="RT_dom"/>
</dbReference>
<keyword evidence="3" id="KW-1185">Reference proteome</keyword>
<feature type="domain" description="Reverse transcriptase" evidence="1">
    <location>
        <begin position="1"/>
        <end position="128"/>
    </location>
</feature>